<reference evidence="3 4" key="1">
    <citation type="submission" date="2019-07" db="EMBL/GenBank/DDBJ databases">
        <title>Rapid identification of Enteric Bacteria from Whole Genome Sequences (WGS) using Average Nucleotide Identity (ANI).</title>
        <authorList>
            <person name="Lane C."/>
        </authorList>
    </citation>
    <scope>NUCLEOTIDE SEQUENCE [LARGE SCALE GENOMIC DNA]</scope>
    <source>
        <strain evidence="3 4">2016D-0084</strain>
    </source>
</reference>
<feature type="transmembrane region" description="Helical" evidence="2">
    <location>
        <begin position="16"/>
        <end position="39"/>
    </location>
</feature>
<evidence type="ECO:0000256" key="2">
    <source>
        <dbReference type="SAM" id="Phobius"/>
    </source>
</evidence>
<organism evidence="3 4">
    <name type="scientific">Campylobacter volucris</name>
    <dbReference type="NCBI Taxonomy" id="1031542"/>
    <lineage>
        <taxon>Bacteria</taxon>
        <taxon>Pseudomonadati</taxon>
        <taxon>Campylobacterota</taxon>
        <taxon>Epsilonproteobacteria</taxon>
        <taxon>Campylobacterales</taxon>
        <taxon>Campylobacteraceae</taxon>
        <taxon>Campylobacter</taxon>
    </lineage>
</organism>
<proteinExistence type="predicted"/>
<keyword evidence="2" id="KW-0812">Transmembrane</keyword>
<accession>A0A5C7DQZ8</accession>
<name>A0A5C7DQZ8_9BACT</name>
<keyword evidence="1" id="KW-0175">Coiled coil</keyword>
<dbReference type="RefSeq" id="WP_147555386.1">
    <property type="nucleotide sequence ID" value="NZ_VOWJ01000021.1"/>
</dbReference>
<evidence type="ECO:0000313" key="4">
    <source>
        <dbReference type="Proteomes" id="UP000321629"/>
    </source>
</evidence>
<comment type="caution">
    <text evidence="3">The sequence shown here is derived from an EMBL/GenBank/DDBJ whole genome shotgun (WGS) entry which is preliminary data.</text>
</comment>
<keyword evidence="2" id="KW-0472">Membrane</keyword>
<evidence type="ECO:0000256" key="1">
    <source>
        <dbReference type="SAM" id="Coils"/>
    </source>
</evidence>
<gene>
    <name evidence="3" type="ORF">FPD38_03405</name>
</gene>
<dbReference type="AlphaFoldDB" id="A0A5C7DQZ8"/>
<keyword evidence="2" id="KW-1133">Transmembrane helix</keyword>
<evidence type="ECO:0000313" key="3">
    <source>
        <dbReference type="EMBL" id="TXE88358.1"/>
    </source>
</evidence>
<feature type="coiled-coil region" evidence="1">
    <location>
        <begin position="49"/>
        <end position="76"/>
    </location>
</feature>
<dbReference type="Proteomes" id="UP000321629">
    <property type="component" value="Unassembled WGS sequence"/>
</dbReference>
<protein>
    <submittedName>
        <fullName evidence="3">Uncharacterized protein</fullName>
    </submittedName>
</protein>
<dbReference type="EMBL" id="VOWJ01000021">
    <property type="protein sequence ID" value="TXE88358.1"/>
    <property type="molecule type" value="Genomic_DNA"/>
</dbReference>
<sequence>MNKKDRSLEEVDILKILIFSFSFIVVCAVLILFLIVPFLKDYKLTHSKLARQEIQNTKASNELESLEKIIASFQNTNQIRLAQINSEFSTKDFLKFMQNYFEEVQFVSVPISKPKDYLKYKFIISAKIKSPQAFFSFLNDLEKYKNLIEIDSPVEFKSKEKYIELKFNANVFYAKAIEK</sequence>